<protein>
    <submittedName>
        <fullName evidence="2">Uncharacterized protein</fullName>
    </submittedName>
</protein>
<feature type="region of interest" description="Disordered" evidence="1">
    <location>
        <begin position="370"/>
        <end position="407"/>
    </location>
</feature>
<organism evidence="2 3">
    <name type="scientific">Paralvinella palmiformis</name>
    <dbReference type="NCBI Taxonomy" id="53620"/>
    <lineage>
        <taxon>Eukaryota</taxon>
        <taxon>Metazoa</taxon>
        <taxon>Spiralia</taxon>
        <taxon>Lophotrochozoa</taxon>
        <taxon>Annelida</taxon>
        <taxon>Polychaeta</taxon>
        <taxon>Sedentaria</taxon>
        <taxon>Canalipalpata</taxon>
        <taxon>Terebellida</taxon>
        <taxon>Terebelliformia</taxon>
        <taxon>Alvinellidae</taxon>
        <taxon>Paralvinella</taxon>
    </lineage>
</organism>
<dbReference type="AlphaFoldDB" id="A0AAD9JYI0"/>
<name>A0AAD9JYI0_9ANNE</name>
<evidence type="ECO:0000256" key="1">
    <source>
        <dbReference type="SAM" id="MobiDB-lite"/>
    </source>
</evidence>
<accession>A0AAD9JYI0</accession>
<feature type="compositionally biased region" description="Polar residues" evidence="1">
    <location>
        <begin position="394"/>
        <end position="407"/>
    </location>
</feature>
<reference evidence="2" key="1">
    <citation type="journal article" date="2023" name="Mol. Biol. Evol.">
        <title>Third-Generation Sequencing Reveals the Adaptive Role of the Epigenome in Three Deep-Sea Polychaetes.</title>
        <authorList>
            <person name="Perez M."/>
            <person name="Aroh O."/>
            <person name="Sun Y."/>
            <person name="Lan Y."/>
            <person name="Juniper S.K."/>
            <person name="Young C.R."/>
            <person name="Angers B."/>
            <person name="Qian P.Y."/>
        </authorList>
    </citation>
    <scope>NUCLEOTIDE SEQUENCE</scope>
    <source>
        <strain evidence="2">P08H-3</strain>
    </source>
</reference>
<feature type="compositionally biased region" description="Polar residues" evidence="1">
    <location>
        <begin position="742"/>
        <end position="753"/>
    </location>
</feature>
<feature type="compositionally biased region" description="Basic and acidic residues" evidence="1">
    <location>
        <begin position="144"/>
        <end position="164"/>
    </location>
</feature>
<evidence type="ECO:0000313" key="3">
    <source>
        <dbReference type="Proteomes" id="UP001208570"/>
    </source>
</evidence>
<evidence type="ECO:0000313" key="2">
    <source>
        <dbReference type="EMBL" id="KAK2161599.1"/>
    </source>
</evidence>
<gene>
    <name evidence="2" type="ORF">LSH36_114g06062</name>
</gene>
<feature type="compositionally biased region" description="Basic and acidic residues" evidence="1">
    <location>
        <begin position="379"/>
        <end position="393"/>
    </location>
</feature>
<dbReference type="PANTHER" id="PTHR15545">
    <property type="entry name" value="PDZ DOMAIN CONTAINING RING FINGER PROTEIN 3, 4"/>
    <property type="match status" value="1"/>
</dbReference>
<keyword evidence="3" id="KW-1185">Reference proteome</keyword>
<feature type="region of interest" description="Disordered" evidence="1">
    <location>
        <begin position="535"/>
        <end position="600"/>
    </location>
</feature>
<proteinExistence type="predicted"/>
<feature type="compositionally biased region" description="Low complexity" evidence="1">
    <location>
        <begin position="535"/>
        <end position="581"/>
    </location>
</feature>
<dbReference type="EMBL" id="JAODUP010000114">
    <property type="protein sequence ID" value="KAK2161599.1"/>
    <property type="molecule type" value="Genomic_DNA"/>
</dbReference>
<feature type="compositionally biased region" description="Low complexity" evidence="1">
    <location>
        <begin position="476"/>
        <end position="491"/>
    </location>
</feature>
<dbReference type="PANTHER" id="PTHR15545:SF8">
    <property type="entry name" value="SLO-INTERACTING PROTEIN 1"/>
    <property type="match status" value="1"/>
</dbReference>
<feature type="region of interest" description="Disordered" evidence="1">
    <location>
        <begin position="290"/>
        <end position="318"/>
    </location>
</feature>
<dbReference type="InterPro" id="IPR051971">
    <property type="entry name" value="E3_ubiquitin-PDZ_ligase"/>
</dbReference>
<feature type="region of interest" description="Disordered" evidence="1">
    <location>
        <begin position="734"/>
        <end position="753"/>
    </location>
</feature>
<feature type="compositionally biased region" description="Polar residues" evidence="1">
    <location>
        <begin position="582"/>
        <end position="600"/>
    </location>
</feature>
<feature type="region of interest" description="Disordered" evidence="1">
    <location>
        <begin position="435"/>
        <end position="493"/>
    </location>
</feature>
<feature type="region of interest" description="Disordered" evidence="1">
    <location>
        <begin position="133"/>
        <end position="183"/>
    </location>
</feature>
<comment type="caution">
    <text evidence="2">The sequence shown here is derived from an EMBL/GenBank/DDBJ whole genome shotgun (WGS) entry which is preliminary data.</text>
</comment>
<sequence length="753" mass="83531">MTNGQCATMNLADTPMASHYIKLGRQAAMINFDDYIIGYRCPDHHRLSETASRRLCLTTNGWSDCHLGQRSLVPACPSVYGRLTPSYPVCKVHARRQRALTVGDKHLTTISVAKSSISIFSYLFCCQGNEEEGGTTDTATTENSNKHEKDSGVGRTDDSTRNDESSEQELMENDCVSPASNSKFGNELEASSAELHYSNDSFTSNDMAQDTELAGSEIPPEECAKFREVLETRCAEGASGKEGSPRKHRNNNILLRKDSESSIEREIAALNYEMEQIHLECQEIVEAHTREQHKVQKPPDGSPKPTGGATAGDLYRSPRLVPRMGTRLDYLKQLHVGHENTPQDLVWGRHEHLARTNPTMFQNMILDPSSSGVSTMDSNVRKQTKEHCKDKDLSTTSAYNTGDSCRSTPLTLELQQGSDDSCKGHRSSMLCLAAPTATSGPEGKPSHSDSERLLAGPPQQTKEWSSDGDAKAGVLSKSQSNSSVSRMSQTQEQDEGVATLQKLYAQYAEVMYTNQANLQHTIMVQQKLFQQQLMQRARQQALNGGSPSKSGSSTAPSSTTATPTKCPAQEESAASPSHSASYQTDQSPSKNDGGASSCNASGTQMEWVVKKRADGSRYITRRPVRSKLLKERARKINDERAGMTTDDDAVSEMKVGRYWSKEERKRHLEKAKDHRKKKELLIRQKMETVKEGDEQEQLTKKEPNIVELSHRKMMKHKGRKVFDDFTTLQEMLAHGSREPQGKTYNPLLSVTTV</sequence>
<dbReference type="Proteomes" id="UP001208570">
    <property type="component" value="Unassembled WGS sequence"/>
</dbReference>